<dbReference type="STRING" id="1796646.A4V02_03405"/>
<keyword evidence="2" id="KW-1185">Reference proteome</keyword>
<gene>
    <name evidence="1" type="ORF">A4V02_03405</name>
</gene>
<evidence type="ECO:0000313" key="1">
    <source>
        <dbReference type="EMBL" id="ANU62861.1"/>
    </source>
</evidence>
<organism evidence="1 2">
    <name type="scientific">Muribaculum intestinale</name>
    <dbReference type="NCBI Taxonomy" id="1796646"/>
    <lineage>
        <taxon>Bacteria</taxon>
        <taxon>Pseudomonadati</taxon>
        <taxon>Bacteroidota</taxon>
        <taxon>Bacteroidia</taxon>
        <taxon>Bacteroidales</taxon>
        <taxon>Muribaculaceae</taxon>
        <taxon>Muribaculum</taxon>
    </lineage>
</organism>
<dbReference type="RefSeq" id="WP_068960237.1">
    <property type="nucleotide sequence ID" value="NZ_CAJTAP010000026.1"/>
</dbReference>
<accession>A0A1Z2XDW9</accession>
<accession>A0A1B1S7U0</accession>
<dbReference type="AlphaFoldDB" id="A0A1B1S7U0"/>
<proteinExistence type="predicted"/>
<name>A0A1B1S7U0_9BACT</name>
<dbReference type="KEGG" id="pary:A4V02_03405"/>
<protein>
    <submittedName>
        <fullName evidence="1">Uncharacterized protein</fullName>
    </submittedName>
</protein>
<dbReference type="EMBL" id="CP015402">
    <property type="protein sequence ID" value="ANU62861.1"/>
    <property type="molecule type" value="Genomic_DNA"/>
</dbReference>
<reference evidence="2" key="1">
    <citation type="submission" date="2016-04" db="EMBL/GenBank/DDBJ databases">
        <title>Complete Genome Sequences of Twelve Strains of a Stable Defined Moderately Diverse Mouse Microbiota 2 (sDMDMm2).</title>
        <authorList>
            <person name="Uchimura Y."/>
            <person name="Wyss M."/>
            <person name="Brugiroux S."/>
            <person name="Limenitakis J.P."/>
            <person name="Stecher B."/>
            <person name="McCoy K.D."/>
            <person name="Macpherson A.J."/>
        </authorList>
    </citation>
    <scope>NUCLEOTIDE SEQUENCE [LARGE SCALE GENOMIC DNA]</scope>
    <source>
        <strain evidence="2">YL27</strain>
    </source>
</reference>
<dbReference type="Proteomes" id="UP000186351">
    <property type="component" value="Chromosome"/>
</dbReference>
<evidence type="ECO:0000313" key="2">
    <source>
        <dbReference type="Proteomes" id="UP000186351"/>
    </source>
</evidence>
<sequence>MLHIHSRTDVPVWRKICSLSLLIVSIDEANCGNPCNCRNNHIFSVKIAIFSMVRKSFAHIHLNFAVNMDGKPPRTDKADMRFQFTREGFAVVVNTELYDNYRKNDIG</sequence>